<evidence type="ECO:0000313" key="2">
    <source>
        <dbReference type="Proteomes" id="UP001341840"/>
    </source>
</evidence>
<gene>
    <name evidence="1" type="ORF">PIB30_022797</name>
</gene>
<accession>A0ABU6T9J6</accession>
<comment type="caution">
    <text evidence="1">The sequence shown here is derived from an EMBL/GenBank/DDBJ whole genome shotgun (WGS) entry which is preliminary data.</text>
</comment>
<keyword evidence="2" id="KW-1185">Reference proteome</keyword>
<protein>
    <submittedName>
        <fullName evidence="1">Uncharacterized protein</fullName>
    </submittedName>
</protein>
<dbReference type="Proteomes" id="UP001341840">
    <property type="component" value="Unassembled WGS sequence"/>
</dbReference>
<name>A0ABU6T9J6_9FABA</name>
<reference evidence="1 2" key="1">
    <citation type="journal article" date="2023" name="Plants (Basel)">
        <title>Bridging the Gap: Combining Genomics and Transcriptomics Approaches to Understand Stylosanthes scabra, an Orphan Legume from the Brazilian Caatinga.</title>
        <authorList>
            <person name="Ferreira-Neto J.R.C."/>
            <person name="da Silva M.D."/>
            <person name="Binneck E."/>
            <person name="de Melo N.F."/>
            <person name="da Silva R.H."/>
            <person name="de Melo A.L.T.M."/>
            <person name="Pandolfi V."/>
            <person name="Bustamante F.O."/>
            <person name="Brasileiro-Vidal A.C."/>
            <person name="Benko-Iseppon A.M."/>
        </authorList>
    </citation>
    <scope>NUCLEOTIDE SEQUENCE [LARGE SCALE GENOMIC DNA]</scope>
    <source>
        <tissue evidence="1">Leaves</tissue>
    </source>
</reference>
<proteinExistence type="predicted"/>
<dbReference type="EMBL" id="JASCZI010090699">
    <property type="protein sequence ID" value="MED6145199.1"/>
    <property type="molecule type" value="Genomic_DNA"/>
</dbReference>
<sequence length="221" mass="23862">MTATKEDGAKPVEDGTAVVEDAAATVEGGATKKRGSGNAGVVDGRAVLLKGEATLRRVLPLTARPPPLLAAVLPWDRESGFDTEKRWDEVLSQWVAAGRGGVRGAPRTDGSWTEAHAENYLGWRGVSVEGLAAGDGAVQRKEMCSLFRGLRLATKGCEGLVVLTPLQHMGPHYVIQAQMHDVLAWSLFFQSITVQKLSLGLNIDGLHFKQWDPGGPFYFWQ</sequence>
<organism evidence="1 2">
    <name type="scientific">Stylosanthes scabra</name>
    <dbReference type="NCBI Taxonomy" id="79078"/>
    <lineage>
        <taxon>Eukaryota</taxon>
        <taxon>Viridiplantae</taxon>
        <taxon>Streptophyta</taxon>
        <taxon>Embryophyta</taxon>
        <taxon>Tracheophyta</taxon>
        <taxon>Spermatophyta</taxon>
        <taxon>Magnoliopsida</taxon>
        <taxon>eudicotyledons</taxon>
        <taxon>Gunneridae</taxon>
        <taxon>Pentapetalae</taxon>
        <taxon>rosids</taxon>
        <taxon>fabids</taxon>
        <taxon>Fabales</taxon>
        <taxon>Fabaceae</taxon>
        <taxon>Papilionoideae</taxon>
        <taxon>50 kb inversion clade</taxon>
        <taxon>dalbergioids sensu lato</taxon>
        <taxon>Dalbergieae</taxon>
        <taxon>Pterocarpus clade</taxon>
        <taxon>Stylosanthes</taxon>
    </lineage>
</organism>
<evidence type="ECO:0000313" key="1">
    <source>
        <dbReference type="EMBL" id="MED6145199.1"/>
    </source>
</evidence>